<protein>
    <submittedName>
        <fullName evidence="3">Tyrosine-type recombinase/integrase</fullName>
    </submittedName>
</protein>
<gene>
    <name evidence="3" type="ORF">I8752_34305</name>
</gene>
<comment type="caution">
    <text evidence="3">The sequence shown here is derived from an EMBL/GenBank/DDBJ whole genome shotgun (WGS) entry which is preliminary data.</text>
</comment>
<dbReference type="CDD" id="cd00796">
    <property type="entry name" value="INT_Rci_Hp1_C"/>
    <property type="match status" value="1"/>
</dbReference>
<dbReference type="GO" id="GO:0003677">
    <property type="term" value="F:DNA binding"/>
    <property type="evidence" value="ECO:0007669"/>
    <property type="project" value="InterPro"/>
</dbReference>
<dbReference type="EMBL" id="JAECZA010000300">
    <property type="protein sequence ID" value="MBH8577947.1"/>
    <property type="molecule type" value="Genomic_DNA"/>
</dbReference>
<evidence type="ECO:0000313" key="4">
    <source>
        <dbReference type="Proteomes" id="UP000662314"/>
    </source>
</evidence>
<organism evidence="3 4">
    <name type="scientific">Dendronalium phyllosphericum CENA369</name>
    <dbReference type="NCBI Taxonomy" id="1725256"/>
    <lineage>
        <taxon>Bacteria</taxon>
        <taxon>Bacillati</taxon>
        <taxon>Cyanobacteriota</taxon>
        <taxon>Cyanophyceae</taxon>
        <taxon>Nostocales</taxon>
        <taxon>Nostocaceae</taxon>
        <taxon>Dendronalium</taxon>
        <taxon>Dendronalium phyllosphericum</taxon>
    </lineage>
</organism>
<dbReference type="PANTHER" id="PTHR30349">
    <property type="entry name" value="PHAGE INTEGRASE-RELATED"/>
    <property type="match status" value="1"/>
</dbReference>
<reference evidence="3 4" key="1">
    <citation type="journal article" date="2021" name="Int. J. Syst. Evol. Microbiol.">
        <title>Amazonocrinis nigriterrae gen. nov., sp. nov., Atlanticothrix silvestris gen. nov., sp. nov. and Dendronalium phyllosphericum gen. nov., sp. nov., nostocacean cyanobacteria from Brazilian environments.</title>
        <authorList>
            <person name="Alvarenga D.O."/>
            <person name="Andreote A.P.D."/>
            <person name="Branco L.H.Z."/>
            <person name="Delbaje E."/>
            <person name="Cruz R.B."/>
            <person name="Varani A.M."/>
            <person name="Fiore M.F."/>
        </authorList>
    </citation>
    <scope>NUCLEOTIDE SEQUENCE [LARGE SCALE GENOMIC DNA]</scope>
    <source>
        <strain evidence="3 4">CENA369</strain>
    </source>
</reference>
<accession>A0A8J7IN59</accession>
<evidence type="ECO:0000313" key="3">
    <source>
        <dbReference type="EMBL" id="MBH8577947.1"/>
    </source>
</evidence>
<dbReference type="Pfam" id="PF00589">
    <property type="entry name" value="Phage_integrase"/>
    <property type="match status" value="1"/>
</dbReference>
<dbReference type="InterPro" id="IPR050090">
    <property type="entry name" value="Tyrosine_recombinase_XerCD"/>
</dbReference>
<evidence type="ECO:0000256" key="1">
    <source>
        <dbReference type="ARBA" id="ARBA00023172"/>
    </source>
</evidence>
<dbReference type="GO" id="GO:0015074">
    <property type="term" value="P:DNA integration"/>
    <property type="evidence" value="ECO:0007669"/>
    <property type="project" value="InterPro"/>
</dbReference>
<dbReference type="InterPro" id="IPR002104">
    <property type="entry name" value="Integrase_catalytic"/>
</dbReference>
<feature type="domain" description="Tyr recombinase" evidence="2">
    <location>
        <begin position="190"/>
        <end position="398"/>
    </location>
</feature>
<keyword evidence="4" id="KW-1185">Reference proteome</keyword>
<keyword evidence="1" id="KW-0233">DNA recombination</keyword>
<dbReference type="SUPFAM" id="SSF56349">
    <property type="entry name" value="DNA breaking-rejoining enzymes"/>
    <property type="match status" value="1"/>
</dbReference>
<evidence type="ECO:0000259" key="2">
    <source>
        <dbReference type="PROSITE" id="PS51898"/>
    </source>
</evidence>
<name>A0A8J7IN59_9NOST</name>
<dbReference type="InterPro" id="IPR011010">
    <property type="entry name" value="DNA_brk_join_enz"/>
</dbReference>
<dbReference type="Gene3D" id="1.10.443.10">
    <property type="entry name" value="Intergrase catalytic core"/>
    <property type="match status" value="1"/>
</dbReference>
<dbReference type="Proteomes" id="UP000662314">
    <property type="component" value="Unassembled WGS sequence"/>
</dbReference>
<dbReference type="InterPro" id="IPR013762">
    <property type="entry name" value="Integrase-like_cat_sf"/>
</dbReference>
<dbReference type="GO" id="GO:0006310">
    <property type="term" value="P:DNA recombination"/>
    <property type="evidence" value="ECO:0007669"/>
    <property type="project" value="UniProtKB-KW"/>
</dbReference>
<dbReference type="AlphaFoldDB" id="A0A8J7IN59"/>
<dbReference type="PANTHER" id="PTHR30349:SF64">
    <property type="entry name" value="PROPHAGE INTEGRASE INTD-RELATED"/>
    <property type="match status" value="1"/>
</dbReference>
<dbReference type="PROSITE" id="PS51898">
    <property type="entry name" value="TYR_RECOMBINASE"/>
    <property type="match status" value="1"/>
</dbReference>
<sequence length="398" mass="45820">MSMSEDKWISVDPRSNRLVIRFWVKGFDKQFFVSTGLSDTPRNRELARLRRDAIATDILLERFDATLSSYQLRPTRNSIIQPQLISGYAYELGELWEKFTEFKKALLEPTTIAVRYKSTARYINKLPTQSLSAAPEIRDWLLQNTTHGMAWELLVSFSECCQWSINSGLIADNPFERLKIKKPKHSSQQEDSRAYTLEQRDAIIQAFESHRVHAHYADLVKFLFWTGARLGEAFALTWGDIQANSTRILISKSCNLCDYKKGTKNGKRRVFPTKQGSRLQQLLIAMRPALKDYNPNDLIFRSKQGTRINSAIMQRVWNGLPSKSGNRKYFYPGVVRELEALGKLPYLKPYSTRHTFATWAIAMGHSPDRVALWIGDEVSTVLKHYCHPNVVDSECPDF</sequence>
<proteinExistence type="predicted"/>